<feature type="domain" description="TMEM131L fifth Ig-like" evidence="13">
    <location>
        <begin position="999"/>
        <end position="1064"/>
    </location>
</feature>
<feature type="compositionally biased region" description="Low complexity" evidence="7">
    <location>
        <begin position="1404"/>
        <end position="1413"/>
    </location>
</feature>
<evidence type="ECO:0000256" key="8">
    <source>
        <dbReference type="SAM" id="Phobius"/>
    </source>
</evidence>
<keyword evidence="3 8" id="KW-0812">Transmembrane</keyword>
<dbReference type="EMBL" id="CAIIXF020000002">
    <property type="protein sequence ID" value="CAH1777101.1"/>
    <property type="molecule type" value="Genomic_DNA"/>
</dbReference>
<feature type="region of interest" description="Disordered" evidence="7">
    <location>
        <begin position="1731"/>
        <end position="1874"/>
    </location>
</feature>
<feature type="domain" description="Transmembrane protein 131-like N-terminal" evidence="9">
    <location>
        <begin position="76"/>
        <end position="159"/>
    </location>
</feature>
<feature type="region of interest" description="Disordered" evidence="7">
    <location>
        <begin position="1302"/>
        <end position="1325"/>
    </location>
</feature>
<accession>A0A8J1XLS6</accession>
<dbReference type="Pfam" id="PF12371">
    <property type="entry name" value="TMEM131_like_N"/>
    <property type="match status" value="1"/>
</dbReference>
<dbReference type="InterPro" id="IPR056311">
    <property type="entry name" value="TMEM131_Ig_2"/>
</dbReference>
<feature type="compositionally biased region" description="Polar residues" evidence="7">
    <location>
        <begin position="1828"/>
        <end position="1838"/>
    </location>
</feature>
<evidence type="ECO:0000256" key="4">
    <source>
        <dbReference type="ARBA" id="ARBA00022729"/>
    </source>
</evidence>
<feature type="domain" description="TMEM131L third Ig-like" evidence="11">
    <location>
        <begin position="408"/>
        <end position="505"/>
    </location>
</feature>
<feature type="transmembrane region" description="Helical" evidence="8">
    <location>
        <begin position="1095"/>
        <end position="1117"/>
    </location>
</feature>
<feature type="compositionally biased region" description="Low complexity" evidence="7">
    <location>
        <begin position="1305"/>
        <end position="1325"/>
    </location>
</feature>
<feature type="region of interest" description="Disordered" evidence="7">
    <location>
        <begin position="1660"/>
        <end position="1687"/>
    </location>
</feature>
<feature type="compositionally biased region" description="Basic residues" evidence="7">
    <location>
        <begin position="1367"/>
        <end position="1377"/>
    </location>
</feature>
<feature type="transmembrane region" description="Helical" evidence="8">
    <location>
        <begin position="1066"/>
        <end position="1083"/>
    </location>
</feature>
<gene>
    <name evidence="14" type="ORF">OFUS_LOCUS4192</name>
</gene>
<evidence type="ECO:0000256" key="1">
    <source>
        <dbReference type="ARBA" id="ARBA00004479"/>
    </source>
</evidence>
<keyword evidence="5 8" id="KW-1133">Transmembrane helix</keyword>
<feature type="region of interest" description="Disordered" evidence="7">
    <location>
        <begin position="1494"/>
        <end position="1646"/>
    </location>
</feature>
<comment type="similarity">
    <text evidence="2">Belongs to the TMEM131 family.</text>
</comment>
<feature type="domain" description="TMEM131 second Ig-like" evidence="10">
    <location>
        <begin position="176"/>
        <end position="267"/>
    </location>
</feature>
<comment type="subcellular location">
    <subcellularLocation>
        <location evidence="1">Membrane</location>
        <topology evidence="1">Single-pass type I membrane protein</topology>
    </subcellularLocation>
</comment>
<feature type="compositionally biased region" description="Polar residues" evidence="7">
    <location>
        <begin position="1742"/>
        <end position="1804"/>
    </location>
</feature>
<dbReference type="OrthoDB" id="168404at2759"/>
<sequence length="1874" mass="209257">MAAVKGKRIVMAIIAKIFILSSIFTSHHVRVDAVESHGQAFIQTHNGKLEYTSNGFGLPSSDALDLSVGDDGYIPVQFDPYMLDFGEQSVGIPNMQTVTLRNPDPGRDLDLLSISGSTVHFHCAFFKEKVVPPGGNTTFDVVFLAREVGSVENTLYIHTSQGVYKYQVFGVGIANPYRVKPYLGVRLPINQTFAQLIYIHNPHRVTLQVTEMFSSGGDLHLELPTGADDKEAVKSVWEIPPYETRPVMRAAFVGRTENNHTSFIRIKTNTRKKDLEETLVIPMELESSSAPGIYSPYHMIDFGIVRSLDESKTLSVYIINGTPKELNLWSVSVQPPNSAISIWFEQHTIITGKYKWFPIAEITFKASKVKSKRQWTGNIIIKADNGEYKLTIPYRAVVLRGSLEYEENKTKFHIDKETYEDEVIRDITVTNHFNFTIAVYNISLPETAAPHLSIVDYSLPLHLEIDKAQTICKLMFHPNSSDLHFNTKLHIHSNASVFHIPIIIYNGRLKVLYDQPDPQAGQLDFGTMGVGEQRSMTFSLNNVNPLEIVVPMIITNLPRVKVTLLGLEKGEGRQLTKQHNISGLETNPLVIPPGHFAVFKAVVSAPKEEGYFINNISISTQYENLQIPLKLRAAKGSLTLKGSNILLSNAFPGKIPYRNLTIHSSFSQSMELQKVMFQPHDSRFYFTPAKDLVVLEPNKDTKIGTVYFDVQGRCRVGDTCYAGQPTSTQTGHRWLVGMTLEEEVANTDQYLYTRFQQKWDEVKPNSVVNTTLQVDTSQVKGFHFSAQASLQWPSLVKKSAKIKFPLTQLGNISISTFTVENPSELPVLLQILPISHYPSPQTILNLMADQLPSYINDVTINNTDTFILSDLEQYNSSFKNPFPQSRKQIEVTLGVKPDRKTIAMLLGPGERRDLHVGFTPTNSRTVTSLILIRNNLTVIDTVVVQGRGGQGELKISSKPPGVTLKFDMKVEHLKNCERSKKNPGSVPNFTVKKEFLLKNTGQLPFYVHSLAINKLHCEGYGFKVLECNSFELLPNVERKINIAFTPDFTMSRVQRKLSVYTSLGPPLNYTLMATLPAFMLSKCSASLPRPPWEPVVYYSTICTMGFVLFCIMVATYLEADRILTSDILRQRTRVANTFDRSKIFDLRTLANMRYNNEAKSTSLQKNGHDISNGNLDKHKKDESSTITVTNNIQQNNTPIRSIYERQGSCEKEVKSNNNLPNNMKLNTETDTVALHDPTMPSCVTNIKDTLKKSKAPRKQQNISSLDMNNMEMNFSKLPSSKDMLLSNKKIENDLKTVLNNEKNRTQISNHSNTHTSTQSTNTPSSNILDEINLETLLPQHPDITMAAVDDVDDNTTDSANKKDFKSKTKRRQPKALLKRAEKDRRQKEKQQRKEMIEVDKDETSSTTTESSGVDVDEKPIIIRELTLENEPTTTQTEKPDKKAKMKLAAEIKKKSLDICDDMDDFELQRKAKASKGKAEQQIKYKREKISLPYVTENERKEAKQNPLSPHQIANDAAAKILKKNKPSKLKTKGPVRLITADSDSSEVGKDSPPINQSLSLWDPPSPILHDNDLSELARQTQEFASKQGRNSVGSHSPESLSPGIRVGSSYSNAVSHGGDKKLCSDPTSPFASLIEGTMDPSETTWKLNPAAAPFTSTSVYQPIEMPPSHNTKKASAATDQKLDSGFGTSVSSGKFDYPGFNVPRSQQSLMQELREERQRRFEEYKQKMAQDVGRWPGFDLSPATQSMESLWDTTTAPSDTWSTITHSPPRSSAPTALWNSSTAPATSSPLGTTPTSASNWTVMSSIWGRGGAPSPSSRDSSVLEVPDENSTFSDTSGKQPVGGFDPFNTLGSIWQPAAPSGGDNWKMPDDKDDK</sequence>
<proteinExistence type="inferred from homology"/>
<keyword evidence="4" id="KW-0732">Signal</keyword>
<comment type="caution">
    <text evidence="14">The sequence shown here is derived from an EMBL/GenBank/DDBJ whole genome shotgun (WGS) entry which is preliminary data.</text>
</comment>
<dbReference type="InterPro" id="IPR013783">
    <property type="entry name" value="Ig-like_fold"/>
</dbReference>
<name>A0A8J1XLS6_OWEFU</name>
<dbReference type="Pfam" id="PF24495">
    <property type="entry name" value="Ig_TMEM131_2"/>
    <property type="match status" value="1"/>
</dbReference>
<feature type="compositionally biased region" description="Basic and acidic residues" evidence="7">
    <location>
        <begin position="1378"/>
        <end position="1403"/>
    </location>
</feature>
<dbReference type="GO" id="GO:0016020">
    <property type="term" value="C:membrane"/>
    <property type="evidence" value="ECO:0007669"/>
    <property type="project" value="UniProtKB-SubCell"/>
</dbReference>
<evidence type="ECO:0000259" key="10">
    <source>
        <dbReference type="Pfam" id="PF24495"/>
    </source>
</evidence>
<evidence type="ECO:0000256" key="7">
    <source>
        <dbReference type="SAM" id="MobiDB-lite"/>
    </source>
</evidence>
<dbReference type="Proteomes" id="UP000749559">
    <property type="component" value="Unassembled WGS sequence"/>
</dbReference>
<keyword evidence="6 8" id="KW-0472">Membrane</keyword>
<feature type="region of interest" description="Disordered" evidence="7">
    <location>
        <begin position="1349"/>
        <end position="1413"/>
    </location>
</feature>
<protein>
    <submittedName>
        <fullName evidence="14">Uncharacterized protein</fullName>
    </submittedName>
</protein>
<evidence type="ECO:0000259" key="13">
    <source>
        <dbReference type="Pfam" id="PF24501"/>
    </source>
</evidence>
<evidence type="ECO:0000259" key="11">
    <source>
        <dbReference type="Pfam" id="PF24498"/>
    </source>
</evidence>
<evidence type="ECO:0000259" key="12">
    <source>
        <dbReference type="Pfam" id="PF24499"/>
    </source>
</evidence>
<reference evidence="14" key="1">
    <citation type="submission" date="2022-03" db="EMBL/GenBank/DDBJ databases">
        <authorList>
            <person name="Martin C."/>
        </authorList>
    </citation>
    <scope>NUCLEOTIDE SEQUENCE</scope>
</reference>
<feature type="compositionally biased region" description="Basic residues" evidence="7">
    <location>
        <begin position="1520"/>
        <end position="1533"/>
    </location>
</feature>
<dbReference type="Pfam" id="PF24501">
    <property type="entry name" value="Ig_TMEM131L_5"/>
    <property type="match status" value="1"/>
</dbReference>
<dbReference type="InterPro" id="IPR055435">
    <property type="entry name" value="Ig_TMEM131L_3"/>
</dbReference>
<dbReference type="PANTHER" id="PTHR22050">
    <property type="entry name" value="RW1 PROTEIN HOMOLOG"/>
    <property type="match status" value="1"/>
</dbReference>
<dbReference type="Pfam" id="PF24498">
    <property type="entry name" value="Ig_TMEM131L_3"/>
    <property type="match status" value="1"/>
</dbReference>
<evidence type="ECO:0000256" key="5">
    <source>
        <dbReference type="ARBA" id="ARBA00022989"/>
    </source>
</evidence>
<evidence type="ECO:0000256" key="3">
    <source>
        <dbReference type="ARBA" id="ARBA00022692"/>
    </source>
</evidence>
<evidence type="ECO:0000256" key="2">
    <source>
        <dbReference type="ARBA" id="ARBA00006682"/>
    </source>
</evidence>
<dbReference type="InterPro" id="IPR055437">
    <property type="entry name" value="TMEM131L_Ig_5"/>
</dbReference>
<evidence type="ECO:0000313" key="14">
    <source>
        <dbReference type="EMBL" id="CAH1777101.1"/>
    </source>
</evidence>
<evidence type="ECO:0000313" key="15">
    <source>
        <dbReference type="Proteomes" id="UP000749559"/>
    </source>
</evidence>
<feature type="compositionally biased region" description="Polar residues" evidence="7">
    <location>
        <begin position="1577"/>
        <end position="1599"/>
    </location>
</feature>
<dbReference type="PANTHER" id="PTHR22050:SF0">
    <property type="entry name" value="TRANSMEMBRANE PROTEIN 131 HOMOLOG"/>
    <property type="match status" value="1"/>
</dbReference>
<dbReference type="InterPro" id="IPR039877">
    <property type="entry name" value="TMEM131-like"/>
</dbReference>
<feature type="domain" description="TMEM131L fourth Ig-like" evidence="12">
    <location>
        <begin position="802"/>
        <end position="948"/>
    </location>
</feature>
<dbReference type="Pfam" id="PF24499">
    <property type="entry name" value="Ig_TMEM131L_4"/>
    <property type="match status" value="1"/>
</dbReference>
<evidence type="ECO:0000259" key="9">
    <source>
        <dbReference type="Pfam" id="PF12371"/>
    </source>
</evidence>
<organism evidence="14 15">
    <name type="scientific">Owenia fusiformis</name>
    <name type="common">Polychaete worm</name>
    <dbReference type="NCBI Taxonomy" id="6347"/>
    <lineage>
        <taxon>Eukaryota</taxon>
        <taxon>Metazoa</taxon>
        <taxon>Spiralia</taxon>
        <taxon>Lophotrochozoa</taxon>
        <taxon>Annelida</taxon>
        <taxon>Polychaeta</taxon>
        <taxon>Sedentaria</taxon>
        <taxon>Canalipalpata</taxon>
        <taxon>Sabellida</taxon>
        <taxon>Oweniida</taxon>
        <taxon>Oweniidae</taxon>
        <taxon>Owenia</taxon>
    </lineage>
</organism>
<keyword evidence="15" id="KW-1185">Reference proteome</keyword>
<dbReference type="InterPro" id="IPR022113">
    <property type="entry name" value="TMEM131L_N"/>
</dbReference>
<dbReference type="Gene3D" id="2.60.40.10">
    <property type="entry name" value="Immunoglobulins"/>
    <property type="match status" value="1"/>
</dbReference>
<evidence type="ECO:0000256" key="6">
    <source>
        <dbReference type="ARBA" id="ARBA00023136"/>
    </source>
</evidence>
<dbReference type="InterPro" id="IPR055436">
    <property type="entry name" value="Ig_TMEM131L_4"/>
</dbReference>